<proteinExistence type="predicted"/>
<feature type="non-terminal residue" evidence="1">
    <location>
        <position position="1"/>
    </location>
</feature>
<sequence length="116" mass="13099">PIFQRLSDPALLARCKTGKTQNQNESLHGVIWGLSPKEDIKGLAIVKLAVHFAICLFNDGEISVTRVLQTLEVLPGIFQELGIRRVDSTRLYYEERKTTEGFKKKENSSKKQEKGV</sequence>
<protein>
    <submittedName>
        <fullName evidence="1">Uncharacterized protein</fullName>
    </submittedName>
</protein>
<evidence type="ECO:0000313" key="1">
    <source>
        <dbReference type="EMBL" id="CAH3153204.1"/>
    </source>
</evidence>
<evidence type="ECO:0000313" key="2">
    <source>
        <dbReference type="Proteomes" id="UP001159405"/>
    </source>
</evidence>
<dbReference type="EMBL" id="CALNXK010000096">
    <property type="protein sequence ID" value="CAH3153204.1"/>
    <property type="molecule type" value="Genomic_DNA"/>
</dbReference>
<gene>
    <name evidence="1" type="ORF">PLOB_00049450</name>
</gene>
<organism evidence="1 2">
    <name type="scientific">Porites lobata</name>
    <dbReference type="NCBI Taxonomy" id="104759"/>
    <lineage>
        <taxon>Eukaryota</taxon>
        <taxon>Metazoa</taxon>
        <taxon>Cnidaria</taxon>
        <taxon>Anthozoa</taxon>
        <taxon>Hexacorallia</taxon>
        <taxon>Scleractinia</taxon>
        <taxon>Fungiina</taxon>
        <taxon>Poritidae</taxon>
        <taxon>Porites</taxon>
    </lineage>
</organism>
<name>A0ABN8Q1G5_9CNID</name>
<keyword evidence="2" id="KW-1185">Reference proteome</keyword>
<dbReference type="Proteomes" id="UP001159405">
    <property type="component" value="Unassembled WGS sequence"/>
</dbReference>
<comment type="caution">
    <text evidence="1">The sequence shown here is derived from an EMBL/GenBank/DDBJ whole genome shotgun (WGS) entry which is preliminary data.</text>
</comment>
<reference evidence="1 2" key="1">
    <citation type="submission" date="2022-05" db="EMBL/GenBank/DDBJ databases">
        <authorList>
            <consortium name="Genoscope - CEA"/>
            <person name="William W."/>
        </authorList>
    </citation>
    <scope>NUCLEOTIDE SEQUENCE [LARGE SCALE GENOMIC DNA]</scope>
</reference>
<accession>A0ABN8Q1G5</accession>